<dbReference type="OrthoDB" id="566486at2759"/>
<dbReference type="KEGG" id="csl:COCSUDRAFT_43757"/>
<protein>
    <recommendedName>
        <fullName evidence="4">CBM1 domain-containing protein</fullName>
    </recommendedName>
</protein>
<sequence>MEKTPRNLDSLTLVMSTRVSCTSDDSWIWIQTPRKTGDPIPLTTQYVLVSNLCPECKTGDLDQEKAGDGRWNIEWYPVQVPVLSVQWFFSGTWYDMNRVGDNYFVIQAINDQALILPAQVKITSIFGDTVIDTVATSSPTGRVTGNVQFPDNPSLQTVPDPNAAPVATPPPPTDAAATPPPTDTAAQPPPDTPQVTPPAAPVETPAALITPADTPTETPVAEPAAVPVPPAAPPADRGDSSGSMWDAANRQSEHLTPQQIAQLNPGSKPPQAPGTPAPLDPYAQCGGINNAPQPDQSGDFAWNTTACPTTWTCLSNANPWYWQCLPVPDGFDTSSLSKKLPLTVSFAKALSSESSCTHYVMPYGQCGGSAGGCYGDQCVDAVWSSSCCAPSMKGEAFSCARNSAMLWTCLPDTLITTSSYSATVPKARIPCQLSSCNDAIGGSMGSPTVLAAKHGAKAQVTKSFAASLAAKAPKRTVQVKSLAATATKPTNLQSFRAVLPHGYNGLSFGASADVSGIGAPVDGNPGASADVSGGGLTDSTGGNYGMISIEDAAPIANFTAGQISKYIIESISTRGAGADCLIWVSEGVQCGGKGGTCHSESCIDQQWDGACCLHPLNNCQRFDENFWECRTGSTFVSAE</sequence>
<dbReference type="GeneID" id="17038852"/>
<dbReference type="Proteomes" id="UP000007264">
    <property type="component" value="Unassembled WGS sequence"/>
</dbReference>
<evidence type="ECO:0008006" key="4">
    <source>
        <dbReference type="Google" id="ProtNLM"/>
    </source>
</evidence>
<feature type="compositionally biased region" description="Polar residues" evidence="1">
    <location>
        <begin position="136"/>
        <end position="156"/>
    </location>
</feature>
<reference evidence="2 3" key="1">
    <citation type="journal article" date="2012" name="Genome Biol.">
        <title>The genome of the polar eukaryotic microalga coccomyxa subellipsoidea reveals traits of cold adaptation.</title>
        <authorList>
            <person name="Blanc G."/>
            <person name="Agarkova I."/>
            <person name="Grimwood J."/>
            <person name="Kuo A."/>
            <person name="Brueggeman A."/>
            <person name="Dunigan D."/>
            <person name="Gurnon J."/>
            <person name="Ladunga I."/>
            <person name="Lindquist E."/>
            <person name="Lucas S."/>
            <person name="Pangilinan J."/>
            <person name="Proschold T."/>
            <person name="Salamov A."/>
            <person name="Schmutz J."/>
            <person name="Weeks D."/>
            <person name="Yamada T."/>
            <person name="Claverie J.M."/>
            <person name="Grigoriev I."/>
            <person name="Van Etten J."/>
            <person name="Lomsadze A."/>
            <person name="Borodovsky M."/>
        </authorList>
    </citation>
    <scope>NUCLEOTIDE SEQUENCE [LARGE SCALE GENOMIC DNA]</scope>
    <source>
        <strain evidence="2 3">C-169</strain>
    </source>
</reference>
<gene>
    <name evidence="2" type="ORF">COCSUDRAFT_43757</name>
</gene>
<feature type="compositionally biased region" description="Low complexity" evidence="1">
    <location>
        <begin position="157"/>
        <end position="166"/>
    </location>
</feature>
<feature type="region of interest" description="Disordered" evidence="1">
    <location>
        <begin position="261"/>
        <end position="297"/>
    </location>
</feature>
<dbReference type="RefSeq" id="XP_005645417.1">
    <property type="nucleotide sequence ID" value="XM_005645360.1"/>
</dbReference>
<evidence type="ECO:0000313" key="2">
    <source>
        <dbReference type="EMBL" id="EIE20873.1"/>
    </source>
</evidence>
<accession>I0YR54</accession>
<proteinExistence type="predicted"/>
<organism evidence="2 3">
    <name type="scientific">Coccomyxa subellipsoidea (strain C-169)</name>
    <name type="common">Green microalga</name>
    <dbReference type="NCBI Taxonomy" id="574566"/>
    <lineage>
        <taxon>Eukaryota</taxon>
        <taxon>Viridiplantae</taxon>
        <taxon>Chlorophyta</taxon>
        <taxon>core chlorophytes</taxon>
        <taxon>Trebouxiophyceae</taxon>
        <taxon>Trebouxiophyceae incertae sedis</taxon>
        <taxon>Coccomyxaceae</taxon>
        <taxon>Coccomyxa</taxon>
        <taxon>Coccomyxa subellipsoidea</taxon>
    </lineage>
</organism>
<dbReference type="Gene3D" id="2.60.40.760">
    <property type="entry name" value="Expansin, cellulose-binding-like domain"/>
    <property type="match status" value="1"/>
</dbReference>
<feature type="compositionally biased region" description="Pro residues" evidence="1">
    <location>
        <begin position="167"/>
        <end position="200"/>
    </location>
</feature>
<evidence type="ECO:0000256" key="1">
    <source>
        <dbReference type="SAM" id="MobiDB-lite"/>
    </source>
</evidence>
<dbReference type="InterPro" id="IPR036749">
    <property type="entry name" value="Expansin_CBD_sf"/>
</dbReference>
<name>I0YR54_COCSC</name>
<feature type="compositionally biased region" description="Low complexity" evidence="1">
    <location>
        <begin position="201"/>
        <end position="225"/>
    </location>
</feature>
<dbReference type="EMBL" id="AGSI01000014">
    <property type="protein sequence ID" value="EIE20873.1"/>
    <property type="molecule type" value="Genomic_DNA"/>
</dbReference>
<comment type="caution">
    <text evidence="2">The sequence shown here is derived from an EMBL/GenBank/DDBJ whole genome shotgun (WGS) entry which is preliminary data.</text>
</comment>
<evidence type="ECO:0000313" key="3">
    <source>
        <dbReference type="Proteomes" id="UP000007264"/>
    </source>
</evidence>
<feature type="compositionally biased region" description="Pro residues" evidence="1">
    <location>
        <begin position="267"/>
        <end position="279"/>
    </location>
</feature>
<feature type="region of interest" description="Disordered" evidence="1">
    <location>
        <begin position="136"/>
        <end position="245"/>
    </location>
</feature>
<dbReference type="AlphaFoldDB" id="I0YR54"/>
<keyword evidence="3" id="KW-1185">Reference proteome</keyword>